<reference evidence="2 3" key="1">
    <citation type="journal article" date="2023" name="Plants (Basel)">
        <title>Bridging the Gap: Combining Genomics and Transcriptomics Approaches to Understand Stylosanthes scabra, an Orphan Legume from the Brazilian Caatinga.</title>
        <authorList>
            <person name="Ferreira-Neto J.R.C."/>
            <person name="da Silva M.D."/>
            <person name="Binneck E."/>
            <person name="de Melo N.F."/>
            <person name="da Silva R.H."/>
            <person name="de Melo A.L.T.M."/>
            <person name="Pandolfi V."/>
            <person name="Bustamante F.O."/>
            <person name="Brasileiro-Vidal A.C."/>
            <person name="Benko-Iseppon A.M."/>
        </authorList>
    </citation>
    <scope>NUCLEOTIDE SEQUENCE [LARGE SCALE GENOMIC DNA]</scope>
    <source>
        <tissue evidence="2">Leaves</tissue>
    </source>
</reference>
<proteinExistence type="predicted"/>
<dbReference type="Proteomes" id="UP001341840">
    <property type="component" value="Unassembled WGS sequence"/>
</dbReference>
<feature type="region of interest" description="Disordered" evidence="1">
    <location>
        <begin position="1"/>
        <end position="54"/>
    </location>
</feature>
<sequence>MFNSPATAPFLMRLPPEGNPNRLCREQGRSSSKDELSQELATSSKIPSMGLGSFSQRVNPRVDFGYEKFKGCNCVELGLSNGWAKAQKSEIPKIAFILVSSAAAAQARHLHRAGARCPCLGGYETGWRGRTIWVMQARHQRKLPH</sequence>
<keyword evidence="3" id="KW-1185">Reference proteome</keyword>
<accession>A0ABU6URQ1</accession>
<feature type="compositionally biased region" description="Basic and acidic residues" evidence="1">
    <location>
        <begin position="23"/>
        <end position="36"/>
    </location>
</feature>
<evidence type="ECO:0000313" key="2">
    <source>
        <dbReference type="EMBL" id="MED6163804.1"/>
    </source>
</evidence>
<comment type="caution">
    <text evidence="2">The sequence shown here is derived from an EMBL/GenBank/DDBJ whole genome shotgun (WGS) entry which is preliminary data.</text>
</comment>
<gene>
    <name evidence="2" type="ORF">PIB30_083577</name>
</gene>
<dbReference type="EMBL" id="JASCZI010122155">
    <property type="protein sequence ID" value="MED6163804.1"/>
    <property type="molecule type" value="Genomic_DNA"/>
</dbReference>
<name>A0ABU6URQ1_9FABA</name>
<protein>
    <submittedName>
        <fullName evidence="2">Uncharacterized protein</fullName>
    </submittedName>
</protein>
<evidence type="ECO:0000313" key="3">
    <source>
        <dbReference type="Proteomes" id="UP001341840"/>
    </source>
</evidence>
<evidence type="ECO:0000256" key="1">
    <source>
        <dbReference type="SAM" id="MobiDB-lite"/>
    </source>
</evidence>
<organism evidence="2 3">
    <name type="scientific">Stylosanthes scabra</name>
    <dbReference type="NCBI Taxonomy" id="79078"/>
    <lineage>
        <taxon>Eukaryota</taxon>
        <taxon>Viridiplantae</taxon>
        <taxon>Streptophyta</taxon>
        <taxon>Embryophyta</taxon>
        <taxon>Tracheophyta</taxon>
        <taxon>Spermatophyta</taxon>
        <taxon>Magnoliopsida</taxon>
        <taxon>eudicotyledons</taxon>
        <taxon>Gunneridae</taxon>
        <taxon>Pentapetalae</taxon>
        <taxon>rosids</taxon>
        <taxon>fabids</taxon>
        <taxon>Fabales</taxon>
        <taxon>Fabaceae</taxon>
        <taxon>Papilionoideae</taxon>
        <taxon>50 kb inversion clade</taxon>
        <taxon>dalbergioids sensu lato</taxon>
        <taxon>Dalbergieae</taxon>
        <taxon>Pterocarpus clade</taxon>
        <taxon>Stylosanthes</taxon>
    </lineage>
</organism>